<dbReference type="AlphaFoldDB" id="G0W754"/>
<feature type="region of interest" description="Disordered" evidence="1">
    <location>
        <begin position="45"/>
        <end position="78"/>
    </location>
</feature>
<organism evidence="2 3">
    <name type="scientific">Naumovozyma dairenensis (strain ATCC 10597 / BCRC 20456 / CBS 421 / NBRC 0211 / NRRL Y-12639)</name>
    <name type="common">Saccharomyces dairenensis</name>
    <dbReference type="NCBI Taxonomy" id="1071378"/>
    <lineage>
        <taxon>Eukaryota</taxon>
        <taxon>Fungi</taxon>
        <taxon>Dikarya</taxon>
        <taxon>Ascomycota</taxon>
        <taxon>Saccharomycotina</taxon>
        <taxon>Saccharomycetes</taxon>
        <taxon>Saccharomycetales</taxon>
        <taxon>Saccharomycetaceae</taxon>
        <taxon>Naumovozyma</taxon>
    </lineage>
</organism>
<dbReference type="KEGG" id="ndi:NDAI_0B05820"/>
<name>G0W754_NAUDC</name>
<protein>
    <submittedName>
        <fullName evidence="2">Uncharacterized protein</fullName>
    </submittedName>
</protein>
<feature type="compositionally biased region" description="Polar residues" evidence="1">
    <location>
        <begin position="67"/>
        <end position="78"/>
    </location>
</feature>
<reference evidence="2 3" key="1">
    <citation type="journal article" date="2011" name="Proc. Natl. Acad. Sci. U.S.A.">
        <title>Evolutionary erosion of yeast sex chromosomes by mating-type switching accidents.</title>
        <authorList>
            <person name="Gordon J.L."/>
            <person name="Armisen D."/>
            <person name="Proux-Wera E."/>
            <person name="Oheigeartaigh S.S."/>
            <person name="Byrne K.P."/>
            <person name="Wolfe K.H."/>
        </authorList>
    </citation>
    <scope>NUCLEOTIDE SEQUENCE [LARGE SCALE GENOMIC DNA]</scope>
    <source>
        <strain evidence="3">ATCC 10597 / BCRC 20456 / CBS 421 / NBRC 0211 / NRRL Y-12639</strain>
    </source>
</reference>
<evidence type="ECO:0000313" key="2">
    <source>
        <dbReference type="EMBL" id="CCD23615.1"/>
    </source>
</evidence>
<accession>G0W754</accession>
<proteinExistence type="predicted"/>
<dbReference type="Proteomes" id="UP000000689">
    <property type="component" value="Chromosome 2"/>
</dbReference>
<evidence type="ECO:0000256" key="1">
    <source>
        <dbReference type="SAM" id="MobiDB-lite"/>
    </source>
</evidence>
<keyword evidence="3" id="KW-1185">Reference proteome</keyword>
<dbReference type="GeneID" id="11497785"/>
<dbReference type="RefSeq" id="XP_003668858.1">
    <property type="nucleotide sequence ID" value="XM_003668810.1"/>
</dbReference>
<evidence type="ECO:0000313" key="3">
    <source>
        <dbReference type="Proteomes" id="UP000000689"/>
    </source>
</evidence>
<dbReference type="HOGENOM" id="CLU_2622579_0_0_1"/>
<sequence length="78" mass="9227">MNYFQMSFLKDISKSVKNIFTSDDKKGSKPTVITRYDLLNSSNVQNRRSFSMERHKNQRHRRDTISTEKTMLSSRHTA</sequence>
<dbReference type="EMBL" id="HE580268">
    <property type="protein sequence ID" value="CCD23615.1"/>
    <property type="molecule type" value="Genomic_DNA"/>
</dbReference>
<gene>
    <name evidence="2" type="primary">NDAI0B05820</name>
    <name evidence="2" type="ordered locus">NDAI_0B05820</name>
</gene>